<evidence type="ECO:0000313" key="6">
    <source>
        <dbReference type="Proteomes" id="UP000285883"/>
    </source>
</evidence>
<gene>
    <name evidence="3" type="ORF">BBI17_006017</name>
    <name evidence="4" type="ORF">BBO99_00005955</name>
    <name evidence="1" type="ORF">JM16_005910</name>
    <name evidence="2" type="ORF">JM18_005759</name>
</gene>
<dbReference type="Proteomes" id="UP000792063">
    <property type="component" value="Unassembled WGS sequence"/>
</dbReference>
<dbReference type="AlphaFoldDB" id="A0A3R7GHN9"/>
<protein>
    <recommendedName>
        <fullName evidence="7">Peptidase S74 domain-containing protein</fullName>
    </recommendedName>
</protein>
<dbReference type="EMBL" id="MBDN02000188">
    <property type="protein sequence ID" value="RLN78460.1"/>
    <property type="molecule type" value="Genomic_DNA"/>
</dbReference>
<dbReference type="STRING" id="325452.A0A3R7GHN9"/>
<reference evidence="1" key="3">
    <citation type="submission" date="2020-06" db="EMBL/GenBank/DDBJ databases">
        <authorList>
            <person name="Studholme D.J."/>
        </authorList>
    </citation>
    <scope>NUCLEOTIDE SEQUENCE</scope>
    <source>
        <strain evidence="1">NZFS 2646</strain>
        <strain evidence="2">NZFS 3630</strain>
    </source>
</reference>
<dbReference type="Proteomes" id="UP000285883">
    <property type="component" value="Unassembled WGS sequence"/>
</dbReference>
<name>A0A3R7GHN9_9STRA</name>
<evidence type="ECO:0000313" key="3">
    <source>
        <dbReference type="EMBL" id="RLN02220.1"/>
    </source>
</evidence>
<dbReference type="Proteomes" id="UP000785171">
    <property type="component" value="Unassembled WGS sequence"/>
</dbReference>
<dbReference type="EMBL" id="JPWV03000181">
    <property type="protein sequence ID" value="KAG2521971.1"/>
    <property type="molecule type" value="Genomic_DNA"/>
</dbReference>
<proteinExistence type="predicted"/>
<dbReference type="EMBL" id="JPWU03000179">
    <property type="protein sequence ID" value="KAG2523535.1"/>
    <property type="molecule type" value="Genomic_DNA"/>
</dbReference>
<organism evidence="3 6">
    <name type="scientific">Phytophthora kernoviae</name>
    <dbReference type="NCBI Taxonomy" id="325452"/>
    <lineage>
        <taxon>Eukaryota</taxon>
        <taxon>Sar</taxon>
        <taxon>Stramenopiles</taxon>
        <taxon>Oomycota</taxon>
        <taxon>Peronosporomycetes</taxon>
        <taxon>Peronosporales</taxon>
        <taxon>Peronosporaceae</taxon>
        <taxon>Phytophthora</taxon>
    </lineage>
</organism>
<sequence>MALMTAPSGTKGTSGAIVINTGDTTSGDSGELSLYSGQGLKGKGGFIALSVGNNTENQGGDVTVQAGLALHKFTGGSVIITTGASLRSTSGDLVLQTPNSGPDGGSGSFALTTGKALATDSGSMSFVTGVAKKGHGGSVLVSVGRLPRWEELSRFRQALEQAQIRATVVMVVVFKFAAAMAWVGKPARTTEEWFTSREVVKVLTAPQAVEEKVALSILLVAKLEAKLTVTMVGQLTFRVVGQTKELVVRFPLLLVVRIIIRVGTWNFAVPTLRTMEPVGRSRSKPLHKEIQD</sequence>
<evidence type="ECO:0000313" key="2">
    <source>
        <dbReference type="EMBL" id="KAG2523535.1"/>
    </source>
</evidence>
<accession>A0A3R7GHN9</accession>
<reference evidence="5 6" key="2">
    <citation type="submission" date="2018-07" db="EMBL/GenBank/DDBJ databases">
        <title>Genome sequencing of oomycete isolates from Chile give support for New Zealand origin for Phytophthora kernoviae and make available the first Nothophytophthora sp. genome.</title>
        <authorList>
            <person name="Studholme D.J."/>
            <person name="Sanfuentes E."/>
            <person name="Panda P."/>
            <person name="Hill R."/>
            <person name="Sambles C."/>
            <person name="Grant M."/>
            <person name="Williams N.M."/>
            <person name="Mcdougal R.L."/>
        </authorList>
    </citation>
    <scope>NUCLEOTIDE SEQUENCE [LARGE SCALE GENOMIC DNA]</scope>
    <source>
        <strain evidence="3">Chile2</strain>
        <strain evidence="4">Chile4</strain>
    </source>
</reference>
<comment type="caution">
    <text evidence="3">The sequence shown here is derived from an EMBL/GenBank/DDBJ whole genome shotgun (WGS) entry which is preliminary data.</text>
</comment>
<evidence type="ECO:0000313" key="1">
    <source>
        <dbReference type="EMBL" id="KAG2521971.1"/>
    </source>
</evidence>
<reference evidence="1" key="1">
    <citation type="journal article" date="2015" name="Genom Data">
        <title>Genome sequences of six Phytophthora species associated with forests in New Zealand.</title>
        <authorList>
            <person name="Studholme D.J."/>
            <person name="McDougal R.L."/>
            <person name="Sambles C."/>
            <person name="Hansen E."/>
            <person name="Hardy G."/>
            <person name="Grant M."/>
            <person name="Ganley R.J."/>
            <person name="Williams N.M."/>
        </authorList>
    </citation>
    <scope>NUCLEOTIDE SEQUENCE</scope>
    <source>
        <strain evidence="1">NZFS 2646</strain>
        <strain evidence="2">NZFS 3630</strain>
    </source>
</reference>
<evidence type="ECO:0000313" key="4">
    <source>
        <dbReference type="EMBL" id="RLN78460.1"/>
    </source>
</evidence>
<keyword evidence="5" id="KW-1185">Reference proteome</keyword>
<evidence type="ECO:0008006" key="7">
    <source>
        <dbReference type="Google" id="ProtNLM"/>
    </source>
</evidence>
<evidence type="ECO:0000313" key="5">
    <source>
        <dbReference type="Proteomes" id="UP000285624"/>
    </source>
</evidence>
<dbReference type="EMBL" id="MAYM02002243">
    <property type="protein sequence ID" value="RLN02220.1"/>
    <property type="molecule type" value="Genomic_DNA"/>
</dbReference>
<dbReference type="Proteomes" id="UP000285624">
    <property type="component" value="Unassembled WGS sequence"/>
</dbReference>